<dbReference type="InterPro" id="IPR011765">
    <property type="entry name" value="Pept_M16_N"/>
</dbReference>
<evidence type="ECO:0000256" key="4">
    <source>
        <dbReference type="ARBA" id="ARBA00022801"/>
    </source>
</evidence>
<dbReference type="Pfam" id="PF00675">
    <property type="entry name" value="Peptidase_M16"/>
    <property type="match status" value="1"/>
</dbReference>
<organism evidence="12 13">
    <name type="scientific">Eruca vesicaria subsp. sativa</name>
    <name type="common">Garden rocket</name>
    <name type="synonym">Eruca sativa</name>
    <dbReference type="NCBI Taxonomy" id="29727"/>
    <lineage>
        <taxon>Eukaryota</taxon>
        <taxon>Viridiplantae</taxon>
        <taxon>Streptophyta</taxon>
        <taxon>Embryophyta</taxon>
        <taxon>Tracheophyta</taxon>
        <taxon>Spermatophyta</taxon>
        <taxon>Magnoliopsida</taxon>
        <taxon>eudicotyledons</taxon>
        <taxon>Gunneridae</taxon>
        <taxon>Pentapetalae</taxon>
        <taxon>rosids</taxon>
        <taxon>malvids</taxon>
        <taxon>Brassicales</taxon>
        <taxon>Brassicaceae</taxon>
        <taxon>Brassiceae</taxon>
        <taxon>Eruca</taxon>
    </lineage>
</organism>
<dbReference type="InterPro" id="IPR050626">
    <property type="entry name" value="Peptidase_M16"/>
</dbReference>
<dbReference type="InterPro" id="IPR032632">
    <property type="entry name" value="Peptidase_M16_M"/>
</dbReference>
<comment type="caution">
    <text evidence="12">The sequence shown here is derived from an EMBL/GenBank/DDBJ whole genome shotgun (WGS) entry which is preliminary data.</text>
</comment>
<keyword evidence="2" id="KW-0645">Protease</keyword>
<accession>A0ABC8LL55</accession>
<dbReference type="AlphaFoldDB" id="A0ABC8LL55"/>
<evidence type="ECO:0000256" key="6">
    <source>
        <dbReference type="ARBA" id="ARBA00023049"/>
    </source>
</evidence>
<dbReference type="InterPro" id="IPR007863">
    <property type="entry name" value="Peptidase_M16_C"/>
</dbReference>
<protein>
    <submittedName>
        <fullName evidence="12">Uncharacterized protein</fullName>
    </submittedName>
</protein>
<evidence type="ECO:0000259" key="9">
    <source>
        <dbReference type="Pfam" id="PF05193"/>
    </source>
</evidence>
<dbReference type="Pfam" id="PF22456">
    <property type="entry name" value="PqqF-like_C_4"/>
    <property type="match status" value="1"/>
</dbReference>
<evidence type="ECO:0000259" key="8">
    <source>
        <dbReference type="Pfam" id="PF00675"/>
    </source>
</evidence>
<keyword evidence="13" id="KW-1185">Reference proteome</keyword>
<keyword evidence="6" id="KW-0482">Metalloprotease</keyword>
<feature type="domain" description="Peptidase M16 middle/third" evidence="10">
    <location>
        <begin position="371"/>
        <end position="635"/>
    </location>
</feature>
<keyword evidence="5" id="KW-0862">Zinc</keyword>
<sequence length="925" mass="107289">MRKIDVIHPSGNLKYRAIELENGLSALLIQEKLDEGESSSYAAASMTVRVGSFHDPPDIQGLSHFLEHMLFMGSEKYNGQNDFHNFLSEHGGSSNAHTSMEHTTFYFKVQAEFLEGALDSFFVNLSLKQINFNYARKMIVSVLKNSGPIHPRKDTFLTDSLVVTKNLNKEDLCERARELYNECYTGGAMKLCVIGPDSLGVLKKWVKSFLGGVKKGEPKAIPSFNPKDTIWDTSTSYGMKAAGDGHILELSWLLPPLSKNSYLERPEQYLFQLLAQQGKGSLSNFFKDQGWTNSLQVKESFEGWYCTSVGRMFIISMDLTLSGLEKRYQLISYVYEYFKLIQDKQPQKWVMEEYWKIKKMDYDSLEMDLDQQEFVTLLSGNMLRYPMTHVIVADYSSNWNSKAILDLLKYFTPERMRIDFASKSVNGKDLKIEPWCNSFYMEEKIPPEYKEAWSNTSQVHASLFFPCENKFIPNAFNVRVHDDVDLHPVFILRMPKMWLWHQCEEAPSTYAHLRIYLRDGYSSVENHVMADLFTELLKDELNEILDQSDEAKLYSSISLRGDQLFLEVSGYREKLNLLLLEIWTSLMGFSPTAKRFQIIKEKTTNDLRNMSLLDRSDSMMLQILCKKFYGIYKKLQVLKEISFPDLLLFISRMRSQIFIEGLCYGDVLYTEALEISEIFQIPQQVEPLPNKLRHKMRILPLPAKLIKRNVKVSDSNNLLKIYFQIGPEQGKSMRKKAMVDLFDGIISEMLFNQLRHEEQLGYIVDCSPHLISGVNGFSISVISANHDPIYLLKRVCYFVNTIQKRLENVPDKTFEAYKSGVILKLEDGVDAQWKDIVSKRYTFDSYSKETAEIQNIQKKDLIKWYRKYFRVSSPRCRRLALCLWGCNTAGMKRNSLRDLKIPKLLLASRKIFRLKKCVTRRKRTT</sequence>
<evidence type="ECO:0000256" key="7">
    <source>
        <dbReference type="RuleBase" id="RU004447"/>
    </source>
</evidence>
<evidence type="ECO:0000313" key="13">
    <source>
        <dbReference type="Proteomes" id="UP001642260"/>
    </source>
</evidence>
<keyword evidence="4" id="KW-0378">Hydrolase</keyword>
<dbReference type="PANTHER" id="PTHR43690">
    <property type="entry name" value="NARDILYSIN"/>
    <property type="match status" value="1"/>
</dbReference>
<keyword evidence="3" id="KW-0479">Metal-binding</keyword>
<dbReference type="PROSITE" id="PS00143">
    <property type="entry name" value="INSULINASE"/>
    <property type="match status" value="1"/>
</dbReference>
<dbReference type="Pfam" id="PF16187">
    <property type="entry name" value="Peptidase_M16_M"/>
    <property type="match status" value="1"/>
</dbReference>
<dbReference type="SUPFAM" id="SSF63411">
    <property type="entry name" value="LuxS/MPP-like metallohydrolase"/>
    <property type="match status" value="4"/>
</dbReference>
<evidence type="ECO:0000259" key="10">
    <source>
        <dbReference type="Pfam" id="PF16187"/>
    </source>
</evidence>
<dbReference type="Proteomes" id="UP001642260">
    <property type="component" value="Unassembled WGS sequence"/>
</dbReference>
<dbReference type="InterPro" id="IPR054734">
    <property type="entry name" value="PqqF-like_C_4"/>
</dbReference>
<evidence type="ECO:0000256" key="2">
    <source>
        <dbReference type="ARBA" id="ARBA00022670"/>
    </source>
</evidence>
<dbReference type="GO" id="GO:0005737">
    <property type="term" value="C:cytoplasm"/>
    <property type="evidence" value="ECO:0007669"/>
    <property type="project" value="UniProtKB-ARBA"/>
</dbReference>
<dbReference type="Pfam" id="PF05193">
    <property type="entry name" value="Peptidase_M16_C"/>
    <property type="match status" value="1"/>
</dbReference>
<comment type="similarity">
    <text evidence="1 7">Belongs to the peptidase M16 family.</text>
</comment>
<gene>
    <name evidence="12" type="ORF">ERUC_LOCUS36927</name>
</gene>
<evidence type="ECO:0000313" key="12">
    <source>
        <dbReference type="EMBL" id="CAH8384444.1"/>
    </source>
</evidence>
<dbReference type="PANTHER" id="PTHR43690:SF28">
    <property type="entry name" value="PEPTIDASE M16 N-TERMINAL DOMAIN-CONTAINING PROTEIN"/>
    <property type="match status" value="1"/>
</dbReference>
<dbReference type="GO" id="GO:0006508">
    <property type="term" value="P:proteolysis"/>
    <property type="evidence" value="ECO:0007669"/>
    <property type="project" value="UniProtKB-KW"/>
</dbReference>
<dbReference type="GO" id="GO:0004175">
    <property type="term" value="F:endopeptidase activity"/>
    <property type="evidence" value="ECO:0007669"/>
    <property type="project" value="UniProtKB-ARBA"/>
</dbReference>
<proteinExistence type="inferred from homology"/>
<evidence type="ECO:0000256" key="5">
    <source>
        <dbReference type="ARBA" id="ARBA00022833"/>
    </source>
</evidence>
<evidence type="ECO:0000256" key="3">
    <source>
        <dbReference type="ARBA" id="ARBA00022723"/>
    </source>
</evidence>
<feature type="domain" description="Peptidase M16 N-terminal" evidence="8">
    <location>
        <begin position="39"/>
        <end position="121"/>
    </location>
</feature>
<evidence type="ECO:0000256" key="1">
    <source>
        <dbReference type="ARBA" id="ARBA00007261"/>
    </source>
</evidence>
<feature type="domain" description="Peptidase M16 C-terminal" evidence="9">
    <location>
        <begin position="175"/>
        <end position="353"/>
    </location>
</feature>
<dbReference type="InterPro" id="IPR011249">
    <property type="entry name" value="Metalloenz_LuxS/M16"/>
</dbReference>
<dbReference type="Gene3D" id="3.30.830.10">
    <property type="entry name" value="Metalloenzyme, LuxS/M16 peptidase-like"/>
    <property type="match status" value="4"/>
</dbReference>
<evidence type="ECO:0000259" key="11">
    <source>
        <dbReference type="Pfam" id="PF22456"/>
    </source>
</evidence>
<dbReference type="GO" id="GO:0008237">
    <property type="term" value="F:metallopeptidase activity"/>
    <property type="evidence" value="ECO:0007669"/>
    <property type="project" value="UniProtKB-KW"/>
</dbReference>
<dbReference type="EMBL" id="CAKOAT010621821">
    <property type="protein sequence ID" value="CAH8384444.1"/>
    <property type="molecule type" value="Genomic_DNA"/>
</dbReference>
<reference evidence="12 13" key="1">
    <citation type="submission" date="2022-03" db="EMBL/GenBank/DDBJ databases">
        <authorList>
            <person name="Macdonald S."/>
            <person name="Ahmed S."/>
            <person name="Newling K."/>
        </authorList>
    </citation>
    <scope>NUCLEOTIDE SEQUENCE [LARGE SCALE GENOMIC DNA]</scope>
</reference>
<dbReference type="GO" id="GO:0046872">
    <property type="term" value="F:metal ion binding"/>
    <property type="evidence" value="ECO:0007669"/>
    <property type="project" value="UniProtKB-KW"/>
</dbReference>
<dbReference type="InterPro" id="IPR001431">
    <property type="entry name" value="Pept_M16_Zn_BS"/>
</dbReference>
<name>A0ABC8LL55_ERUVS</name>
<feature type="domain" description="Coenzyme PQQ synthesis protein F-like C-terminal lobe" evidence="11">
    <location>
        <begin position="743"/>
        <end position="826"/>
    </location>
</feature>